<evidence type="ECO:0000313" key="4">
    <source>
        <dbReference type="Proteomes" id="UP000308488"/>
    </source>
</evidence>
<dbReference type="PANTHER" id="PTHR35519:SF2">
    <property type="entry name" value="PH DOMAIN PROTEIN"/>
    <property type="match status" value="1"/>
</dbReference>
<dbReference type="PANTHER" id="PTHR35519">
    <property type="entry name" value="MEMBRANE PROTEINS"/>
    <property type="match status" value="1"/>
</dbReference>
<dbReference type="AlphaFoldDB" id="A0A4U6R4Q6"/>
<protein>
    <submittedName>
        <fullName evidence="3">DUF4112 domain-containing protein</fullName>
    </submittedName>
</protein>
<keyword evidence="2" id="KW-0472">Membrane</keyword>
<name>A0A4U6R4Q6_9GAMM</name>
<evidence type="ECO:0000256" key="2">
    <source>
        <dbReference type="SAM" id="Phobius"/>
    </source>
</evidence>
<evidence type="ECO:0000256" key="1">
    <source>
        <dbReference type="SAM" id="MobiDB-lite"/>
    </source>
</evidence>
<reference evidence="3 4" key="1">
    <citation type="submission" date="2019-05" db="EMBL/GenBank/DDBJ databases">
        <title>Marinobacter panjinensis sp. nov., a moderately halophilic bacterium isolated from sea tidal flat environment.</title>
        <authorList>
            <person name="Yang W."/>
            <person name="An M."/>
            <person name="He W."/>
            <person name="Luo X."/>
            <person name="Zhu L."/>
            <person name="Chen G."/>
            <person name="Zhang Y."/>
            <person name="Wang Y."/>
        </authorList>
    </citation>
    <scope>NUCLEOTIDE SEQUENCE [LARGE SCALE GENOMIC DNA]</scope>
    <source>
        <strain evidence="3 4">PJ-16</strain>
    </source>
</reference>
<organism evidence="3 4">
    <name type="scientific">Marinobacter panjinensis</name>
    <dbReference type="NCBI Taxonomy" id="2576384"/>
    <lineage>
        <taxon>Bacteria</taxon>
        <taxon>Pseudomonadati</taxon>
        <taxon>Pseudomonadota</taxon>
        <taxon>Gammaproteobacteria</taxon>
        <taxon>Pseudomonadales</taxon>
        <taxon>Marinobacteraceae</taxon>
        <taxon>Marinobacter</taxon>
    </lineage>
</organism>
<keyword evidence="2" id="KW-0812">Transmembrane</keyword>
<dbReference type="EMBL" id="SZYH01000001">
    <property type="protein sequence ID" value="TKV67878.1"/>
    <property type="molecule type" value="Genomic_DNA"/>
</dbReference>
<dbReference type="OrthoDB" id="513552at2"/>
<gene>
    <name evidence="3" type="ORF">FDP08_07090</name>
</gene>
<sequence>MQLSKSSTDSRTDPGINRSPVVATTPVSREDKLAALARLDRFSRMADNAIAIPFTRFRIGVEPLIGLVPVLGDFAGLIMSGYVLVEAQRAGASSRVKRQMVRNMAIDFVGGLVPVVGDAFDFAWKANARNAKLLREYLEIELKTQPEPAFPWKQFVVTIGILSALTALLVIAF</sequence>
<comment type="caution">
    <text evidence="3">The sequence shown here is derived from an EMBL/GenBank/DDBJ whole genome shotgun (WGS) entry which is preliminary data.</text>
</comment>
<feature type="transmembrane region" description="Helical" evidence="2">
    <location>
        <begin position="152"/>
        <end position="172"/>
    </location>
</feature>
<feature type="transmembrane region" description="Helical" evidence="2">
    <location>
        <begin position="105"/>
        <end position="124"/>
    </location>
</feature>
<dbReference type="Proteomes" id="UP000308488">
    <property type="component" value="Unassembled WGS sequence"/>
</dbReference>
<dbReference type="Pfam" id="PF13430">
    <property type="entry name" value="DUF4112"/>
    <property type="match status" value="1"/>
</dbReference>
<keyword evidence="4" id="KW-1185">Reference proteome</keyword>
<evidence type="ECO:0000313" key="3">
    <source>
        <dbReference type="EMBL" id="TKV67878.1"/>
    </source>
</evidence>
<proteinExistence type="predicted"/>
<feature type="region of interest" description="Disordered" evidence="1">
    <location>
        <begin position="1"/>
        <end position="22"/>
    </location>
</feature>
<dbReference type="InterPro" id="IPR025187">
    <property type="entry name" value="DUF4112"/>
</dbReference>
<feature type="transmembrane region" description="Helical" evidence="2">
    <location>
        <begin position="64"/>
        <end position="85"/>
    </location>
</feature>
<keyword evidence="2" id="KW-1133">Transmembrane helix</keyword>
<accession>A0A4U6R4Q6</accession>